<dbReference type="Proteomes" id="UP000318704">
    <property type="component" value="Chromosome"/>
</dbReference>
<dbReference type="EMBL" id="CP037920">
    <property type="protein sequence ID" value="QDT98536.1"/>
    <property type="molecule type" value="Genomic_DNA"/>
</dbReference>
<keyword evidence="2" id="KW-0456">Lyase</keyword>
<evidence type="ECO:0000313" key="2">
    <source>
        <dbReference type="EMBL" id="QDT98536.1"/>
    </source>
</evidence>
<dbReference type="KEGG" id="gaw:V144x_40420"/>
<dbReference type="SMART" id="SM00710">
    <property type="entry name" value="PbH1"/>
    <property type="match status" value="7"/>
</dbReference>
<dbReference type="AlphaFoldDB" id="A0A517VZW4"/>
<feature type="domain" description="Right handed beta helix" evidence="1">
    <location>
        <begin position="152"/>
        <end position="306"/>
    </location>
</feature>
<dbReference type="InterPro" id="IPR039448">
    <property type="entry name" value="Beta_helix"/>
</dbReference>
<name>A0A517VZW4_9PLAN</name>
<accession>A0A517VZW4</accession>
<dbReference type="Gene3D" id="2.160.20.10">
    <property type="entry name" value="Single-stranded right-handed beta-helix, Pectin lyase-like"/>
    <property type="match status" value="1"/>
</dbReference>
<dbReference type="InterPro" id="IPR012334">
    <property type="entry name" value="Pectin_lyas_fold"/>
</dbReference>
<evidence type="ECO:0000313" key="3">
    <source>
        <dbReference type="Proteomes" id="UP000318704"/>
    </source>
</evidence>
<organism evidence="2 3">
    <name type="scientific">Gimesia aquarii</name>
    <dbReference type="NCBI Taxonomy" id="2527964"/>
    <lineage>
        <taxon>Bacteria</taxon>
        <taxon>Pseudomonadati</taxon>
        <taxon>Planctomycetota</taxon>
        <taxon>Planctomycetia</taxon>
        <taxon>Planctomycetales</taxon>
        <taxon>Planctomycetaceae</taxon>
        <taxon>Gimesia</taxon>
    </lineage>
</organism>
<dbReference type="InterPro" id="IPR006626">
    <property type="entry name" value="PbH1"/>
</dbReference>
<dbReference type="GO" id="GO:0016829">
    <property type="term" value="F:lyase activity"/>
    <property type="evidence" value="ECO:0007669"/>
    <property type="project" value="UniProtKB-KW"/>
</dbReference>
<reference evidence="2 3" key="1">
    <citation type="submission" date="2019-03" db="EMBL/GenBank/DDBJ databases">
        <title>Deep-cultivation of Planctomycetes and their phenomic and genomic characterization uncovers novel biology.</title>
        <authorList>
            <person name="Wiegand S."/>
            <person name="Jogler M."/>
            <person name="Boedeker C."/>
            <person name="Pinto D."/>
            <person name="Vollmers J."/>
            <person name="Rivas-Marin E."/>
            <person name="Kohn T."/>
            <person name="Peeters S.H."/>
            <person name="Heuer A."/>
            <person name="Rast P."/>
            <person name="Oberbeckmann S."/>
            <person name="Bunk B."/>
            <person name="Jeske O."/>
            <person name="Meyerdierks A."/>
            <person name="Storesund J.E."/>
            <person name="Kallscheuer N."/>
            <person name="Luecker S."/>
            <person name="Lage O.M."/>
            <person name="Pohl T."/>
            <person name="Merkel B.J."/>
            <person name="Hornburger P."/>
            <person name="Mueller R.-W."/>
            <person name="Bruemmer F."/>
            <person name="Labrenz M."/>
            <person name="Spormann A.M."/>
            <person name="Op den Camp H."/>
            <person name="Overmann J."/>
            <person name="Amann R."/>
            <person name="Jetten M.S.M."/>
            <person name="Mascher T."/>
            <person name="Medema M.H."/>
            <person name="Devos D.P."/>
            <person name="Kaster A.-K."/>
            <person name="Ovreas L."/>
            <person name="Rohde M."/>
            <person name="Galperin M.Y."/>
            <person name="Jogler C."/>
        </authorList>
    </citation>
    <scope>NUCLEOTIDE SEQUENCE [LARGE SCALE GENOMIC DNA]</scope>
    <source>
        <strain evidence="2 3">V144</strain>
    </source>
</reference>
<dbReference type="SUPFAM" id="SSF51126">
    <property type="entry name" value="Pectin lyase-like"/>
    <property type="match status" value="1"/>
</dbReference>
<dbReference type="RefSeq" id="WP_144987272.1">
    <property type="nucleotide sequence ID" value="NZ_CP037920.1"/>
</dbReference>
<sequence>MKRSQIAFTFSFFFVTLLINLNLSFIAAGQENSNSPIKSKLAGSRPVIHAINYASIQEAIDAIPAEGGVVQLPPGKFEIEEPLVITKGDVLLIGSGSATHIHNKNEAGKDAIAIHPPQDAKLPNGKKDPKPRIWRVQLQNFRLTGNEKSGRGINAKWVQEIYIHGVTCSYHGNDGIFLDFCFEDPRVSDCLITYNKATGLNTVGCHDIVVSANHFEENLDALRCADGFNLCMSGNNLDDHLRDGVIIENTYGSIVCANMIEECKGRAVVLDKECYGITLSANVIAHNGSGIILNDAHGCAVSANTFTLLAADALRIGPKSGRITVTGNNFSNSYIGNGKVKRRTNDLKAAGLTLDKTRGVTVSGNLFSSVRPKAVEVIEPTTHVIFGNNLLIDVESDHEKLKESIIKNTLVAPAEPVKEEQKQAKVK</sequence>
<protein>
    <submittedName>
        <fullName evidence="2">Pectate lyase superfamily protein</fullName>
    </submittedName>
</protein>
<dbReference type="Pfam" id="PF13229">
    <property type="entry name" value="Beta_helix"/>
    <property type="match status" value="1"/>
</dbReference>
<evidence type="ECO:0000259" key="1">
    <source>
        <dbReference type="Pfam" id="PF13229"/>
    </source>
</evidence>
<proteinExistence type="predicted"/>
<gene>
    <name evidence="2" type="ORF">V144x_40420</name>
</gene>
<dbReference type="InterPro" id="IPR011050">
    <property type="entry name" value="Pectin_lyase_fold/virulence"/>
</dbReference>